<evidence type="ECO:0000256" key="1">
    <source>
        <dbReference type="SAM" id="Phobius"/>
    </source>
</evidence>
<proteinExistence type="predicted"/>
<feature type="transmembrane region" description="Helical" evidence="1">
    <location>
        <begin position="145"/>
        <end position="166"/>
    </location>
</feature>
<keyword evidence="1" id="KW-1133">Transmembrane helix</keyword>
<dbReference type="OrthoDB" id="9952801at2"/>
<sequence length="179" mass="19923">MEFLVVFFGLIGRISYKYHELIKYRLFKGGLLISITKSFTPAKLGVTSLLLLLIGSGIVGFLILSLDDSRFVQNQLTELFQNDPKVQREMTRPEAQTNSQVFATDVVEVATQLLFYPFYLLIAASLLSAGGLLTIKMNRFVPAMLFSLAGVLSLFTLLPPALLFFASSRLFATFPTLKV</sequence>
<protein>
    <submittedName>
        <fullName evidence="2">Uncharacterized protein</fullName>
    </submittedName>
</protein>
<dbReference type="RefSeq" id="WP_112233263.1">
    <property type="nucleotide sequence ID" value="NZ_QLZQ01000004.1"/>
</dbReference>
<keyword evidence="1" id="KW-0812">Transmembrane</keyword>
<feature type="transmembrane region" description="Helical" evidence="1">
    <location>
        <begin position="114"/>
        <end position="133"/>
    </location>
</feature>
<keyword evidence="1" id="KW-0472">Membrane</keyword>
<dbReference type="AlphaFoldDB" id="A0A365K486"/>
<name>A0A365K486_9BACL</name>
<reference evidence="2 3" key="1">
    <citation type="submission" date="2018-06" db="EMBL/GenBank/DDBJ databases">
        <title>The draft genome sequences of strains SCU63 and S1.</title>
        <authorList>
            <person name="Gan L."/>
        </authorList>
    </citation>
    <scope>NUCLEOTIDE SEQUENCE [LARGE SCALE GENOMIC DNA]</scope>
    <source>
        <strain evidence="2 3">S1</strain>
    </source>
</reference>
<comment type="caution">
    <text evidence="2">The sequence shown here is derived from an EMBL/GenBank/DDBJ whole genome shotgun (WGS) entry which is preliminary data.</text>
</comment>
<organism evidence="2 3">
    <name type="scientific">Planococcus maitriensis</name>
    <dbReference type="NCBI Taxonomy" id="221799"/>
    <lineage>
        <taxon>Bacteria</taxon>
        <taxon>Bacillati</taxon>
        <taxon>Bacillota</taxon>
        <taxon>Bacilli</taxon>
        <taxon>Bacillales</taxon>
        <taxon>Caryophanaceae</taxon>
        <taxon>Planococcus</taxon>
    </lineage>
</organism>
<dbReference type="EMBL" id="QLZQ01000004">
    <property type="protein sequence ID" value="RAZ67328.1"/>
    <property type="molecule type" value="Genomic_DNA"/>
</dbReference>
<keyword evidence="3" id="KW-1185">Reference proteome</keyword>
<accession>A0A365K486</accession>
<dbReference type="Proteomes" id="UP000251869">
    <property type="component" value="Unassembled WGS sequence"/>
</dbReference>
<feature type="transmembrane region" description="Helical" evidence="1">
    <location>
        <begin position="44"/>
        <end position="66"/>
    </location>
</feature>
<gene>
    <name evidence="2" type="ORF">DP119_11225</name>
</gene>
<evidence type="ECO:0000313" key="2">
    <source>
        <dbReference type="EMBL" id="RAZ67328.1"/>
    </source>
</evidence>
<evidence type="ECO:0000313" key="3">
    <source>
        <dbReference type="Proteomes" id="UP000251869"/>
    </source>
</evidence>